<keyword evidence="3" id="KW-1185">Reference proteome</keyword>
<feature type="compositionally biased region" description="Basic and acidic residues" evidence="1">
    <location>
        <begin position="14"/>
        <end position="25"/>
    </location>
</feature>
<organism evidence="2 3">
    <name type="scientific">Mycolicibacterium parafortuitum</name>
    <name type="common">Mycobacterium parafortuitum</name>
    <dbReference type="NCBI Taxonomy" id="39692"/>
    <lineage>
        <taxon>Bacteria</taxon>
        <taxon>Bacillati</taxon>
        <taxon>Actinomycetota</taxon>
        <taxon>Actinomycetes</taxon>
        <taxon>Mycobacteriales</taxon>
        <taxon>Mycobacteriaceae</taxon>
        <taxon>Mycolicibacterium</taxon>
    </lineage>
</organism>
<gene>
    <name evidence="2" type="ORF">MPP7335_02205</name>
</gene>
<dbReference type="Proteomes" id="UP000252008">
    <property type="component" value="Unassembled WGS sequence"/>
</dbReference>
<name>A0A375YH60_MYCPF</name>
<proteinExistence type="predicted"/>
<sequence length="66" mass="6914">MANAAPITPGIDISTDKPHHDDWKHWGRGPGKGPVGKWAGADFNRNVDACVTATDPSGLVSGFVCI</sequence>
<dbReference type="EMBL" id="UEGS01000001">
    <property type="protein sequence ID" value="SRX80462.1"/>
    <property type="molecule type" value="Genomic_DNA"/>
</dbReference>
<protein>
    <submittedName>
        <fullName evidence="2">Uncharacterized protein</fullName>
    </submittedName>
</protein>
<feature type="region of interest" description="Disordered" evidence="1">
    <location>
        <begin position="1"/>
        <end position="33"/>
    </location>
</feature>
<evidence type="ECO:0000313" key="2">
    <source>
        <dbReference type="EMBL" id="SRX80462.1"/>
    </source>
</evidence>
<accession>A0A375YH60</accession>
<evidence type="ECO:0000256" key="1">
    <source>
        <dbReference type="SAM" id="MobiDB-lite"/>
    </source>
</evidence>
<dbReference type="AlphaFoldDB" id="A0A375YH60"/>
<dbReference type="RefSeq" id="WP_083145839.1">
    <property type="nucleotide sequence ID" value="NZ_MVID01000026.1"/>
</dbReference>
<evidence type="ECO:0000313" key="3">
    <source>
        <dbReference type="Proteomes" id="UP000252008"/>
    </source>
</evidence>
<reference evidence="2 3" key="1">
    <citation type="submission" date="2018-05" db="EMBL/GenBank/DDBJ databases">
        <authorList>
            <consortium name="IHU Genomes"/>
        </authorList>
    </citation>
    <scope>NUCLEOTIDE SEQUENCE [LARGE SCALE GENOMIC DNA]</scope>
    <source>
        <strain evidence="2 3">P7335</strain>
    </source>
</reference>